<dbReference type="Proteomes" id="UP001634394">
    <property type="component" value="Unassembled WGS sequence"/>
</dbReference>
<sequence length="166" mass="19129">MDNHRARKRKIDKDGFVTPATPDIPKTSCQYVDYSSSGQEDYKDSGFLGFSRSEETDDLQSVSYYRKSDALSQLSHQQEMKSHCKDDDDQDSIQQLMKDLIRESGCIIEQWSQVFSGSENFENFCLSRLDQLSEKAGTIEESLKQQKNKLCHRLRGLTNTLQEIEN</sequence>
<keyword evidence="3" id="KW-1185">Reference proteome</keyword>
<comment type="caution">
    <text evidence="2">The sequence shown here is derived from an EMBL/GenBank/DDBJ whole genome shotgun (WGS) entry which is preliminary data.</text>
</comment>
<proteinExistence type="predicted"/>
<accession>A0ABD3T6B7</accession>
<reference evidence="2 3" key="1">
    <citation type="submission" date="2024-11" db="EMBL/GenBank/DDBJ databases">
        <title>Chromosome-level genome assembly of the freshwater bivalve Anodonta woodiana.</title>
        <authorList>
            <person name="Chen X."/>
        </authorList>
    </citation>
    <scope>NUCLEOTIDE SEQUENCE [LARGE SCALE GENOMIC DNA]</scope>
    <source>
        <strain evidence="2">MN2024</strain>
        <tissue evidence="2">Gills</tissue>
    </source>
</reference>
<dbReference type="EMBL" id="JBJQND010000019">
    <property type="protein sequence ID" value="KAL3832193.1"/>
    <property type="molecule type" value="Genomic_DNA"/>
</dbReference>
<protein>
    <submittedName>
        <fullName evidence="2">Uncharacterized protein</fullName>
    </submittedName>
</protein>
<evidence type="ECO:0000313" key="3">
    <source>
        <dbReference type="Proteomes" id="UP001634394"/>
    </source>
</evidence>
<feature type="compositionally biased region" description="Basic residues" evidence="1">
    <location>
        <begin position="1"/>
        <end position="10"/>
    </location>
</feature>
<evidence type="ECO:0000256" key="1">
    <source>
        <dbReference type="SAM" id="MobiDB-lite"/>
    </source>
</evidence>
<gene>
    <name evidence="2" type="ORF">ACJMK2_023855</name>
</gene>
<name>A0ABD3T6B7_SINWO</name>
<evidence type="ECO:0000313" key="2">
    <source>
        <dbReference type="EMBL" id="KAL3832193.1"/>
    </source>
</evidence>
<dbReference type="AlphaFoldDB" id="A0ABD3T6B7"/>
<feature type="region of interest" description="Disordered" evidence="1">
    <location>
        <begin position="1"/>
        <end position="30"/>
    </location>
</feature>
<organism evidence="2 3">
    <name type="scientific">Sinanodonta woodiana</name>
    <name type="common">Chinese pond mussel</name>
    <name type="synonym">Anodonta woodiana</name>
    <dbReference type="NCBI Taxonomy" id="1069815"/>
    <lineage>
        <taxon>Eukaryota</taxon>
        <taxon>Metazoa</taxon>
        <taxon>Spiralia</taxon>
        <taxon>Lophotrochozoa</taxon>
        <taxon>Mollusca</taxon>
        <taxon>Bivalvia</taxon>
        <taxon>Autobranchia</taxon>
        <taxon>Heteroconchia</taxon>
        <taxon>Palaeoheterodonta</taxon>
        <taxon>Unionida</taxon>
        <taxon>Unionoidea</taxon>
        <taxon>Unionidae</taxon>
        <taxon>Unioninae</taxon>
        <taxon>Sinanodonta</taxon>
    </lineage>
</organism>